<keyword evidence="2" id="KW-1185">Reference proteome</keyword>
<feature type="region of interest" description="Disordered" evidence="1">
    <location>
        <begin position="132"/>
        <end position="161"/>
    </location>
</feature>
<accession>A0A0N5A520</accession>
<reference evidence="3" key="1">
    <citation type="submission" date="2017-02" db="UniProtKB">
        <authorList>
            <consortium name="WormBaseParasite"/>
        </authorList>
    </citation>
    <scope>IDENTIFICATION</scope>
</reference>
<dbReference type="AlphaFoldDB" id="A0A0N5A520"/>
<protein>
    <submittedName>
        <fullName evidence="3">Uncharacterized protein</fullName>
    </submittedName>
</protein>
<feature type="compositionally biased region" description="Polar residues" evidence="1">
    <location>
        <begin position="136"/>
        <end position="161"/>
    </location>
</feature>
<feature type="region of interest" description="Disordered" evidence="1">
    <location>
        <begin position="26"/>
        <end position="46"/>
    </location>
</feature>
<dbReference type="Proteomes" id="UP000038045">
    <property type="component" value="Unplaced"/>
</dbReference>
<evidence type="ECO:0000313" key="2">
    <source>
        <dbReference type="Proteomes" id="UP000038045"/>
    </source>
</evidence>
<name>A0A0N5A520_PARTI</name>
<evidence type="ECO:0000256" key="1">
    <source>
        <dbReference type="SAM" id="MobiDB-lite"/>
    </source>
</evidence>
<organism evidence="2 3">
    <name type="scientific">Parastrongyloides trichosuri</name>
    <name type="common">Possum-specific nematode worm</name>
    <dbReference type="NCBI Taxonomy" id="131310"/>
    <lineage>
        <taxon>Eukaryota</taxon>
        <taxon>Metazoa</taxon>
        <taxon>Ecdysozoa</taxon>
        <taxon>Nematoda</taxon>
        <taxon>Chromadorea</taxon>
        <taxon>Rhabditida</taxon>
        <taxon>Tylenchina</taxon>
        <taxon>Panagrolaimomorpha</taxon>
        <taxon>Strongyloidoidea</taxon>
        <taxon>Strongyloididae</taxon>
        <taxon>Parastrongyloides</taxon>
    </lineage>
</organism>
<evidence type="ECO:0000313" key="3">
    <source>
        <dbReference type="WBParaSite" id="PTRK_0001680400.1"/>
    </source>
</evidence>
<proteinExistence type="predicted"/>
<sequence length="305" mass="33608">METRSMKTAPPYSQSCVMKVSRKITPKKRIASNRESTEQRNTQEEYTCSESEFTLENEEKNIGISSKSENIECKDKNKNEPNMSQYIMKVINDPVGNEAINKGVNQNNQSGYWGFGVISNYVMDGIQKVYPLSGGPQRTHSKGNSDSSSTESMTMKRSLNSKITKDSNKEFIIGSPVSEKHSPTTSDLFKGTHTYLPNWDTLVGATSNFMETTTSAIKTATQASTSAIKTATEASTSAIKTATQASIKNLQNINQKALSKENKSNQLYGESNKGSYSDNVKMAADYGYIDLVSANKALEDNEKNN</sequence>
<dbReference type="WBParaSite" id="PTRK_0001680400.1">
    <property type="protein sequence ID" value="PTRK_0001680400.1"/>
    <property type="gene ID" value="PTRK_0001680400"/>
</dbReference>